<dbReference type="InterPro" id="IPR012340">
    <property type="entry name" value="NA-bd_OB-fold"/>
</dbReference>
<evidence type="ECO:0000259" key="1">
    <source>
        <dbReference type="Pfam" id="PF08646"/>
    </source>
</evidence>
<dbReference type="EMBL" id="JAVIJP010000009">
    <property type="protein sequence ID" value="KAL3647812.1"/>
    <property type="molecule type" value="Genomic_DNA"/>
</dbReference>
<dbReference type="PANTHER" id="PTHR22894">
    <property type="entry name" value="RING-TYPE DOMAIN-CONTAINING PROTEIN"/>
    <property type="match status" value="1"/>
</dbReference>
<organism evidence="2 3">
    <name type="scientific">Castilleja foliolosa</name>
    <dbReference type="NCBI Taxonomy" id="1961234"/>
    <lineage>
        <taxon>Eukaryota</taxon>
        <taxon>Viridiplantae</taxon>
        <taxon>Streptophyta</taxon>
        <taxon>Embryophyta</taxon>
        <taxon>Tracheophyta</taxon>
        <taxon>Spermatophyta</taxon>
        <taxon>Magnoliopsida</taxon>
        <taxon>eudicotyledons</taxon>
        <taxon>Gunneridae</taxon>
        <taxon>Pentapetalae</taxon>
        <taxon>asterids</taxon>
        <taxon>lamiids</taxon>
        <taxon>Lamiales</taxon>
        <taxon>Orobanchaceae</taxon>
        <taxon>Pedicularideae</taxon>
        <taxon>Castillejinae</taxon>
        <taxon>Castilleja</taxon>
    </lineage>
</organism>
<dbReference type="Pfam" id="PF08646">
    <property type="entry name" value="Rep_fac-A_C"/>
    <property type="match status" value="1"/>
</dbReference>
<dbReference type="AlphaFoldDB" id="A0ABD3E200"/>
<dbReference type="SUPFAM" id="SSF50249">
    <property type="entry name" value="Nucleic acid-binding proteins"/>
    <property type="match status" value="1"/>
</dbReference>
<dbReference type="Gene3D" id="3.40.50.1010">
    <property type="entry name" value="5'-nuclease"/>
    <property type="match status" value="1"/>
</dbReference>
<dbReference type="Gene3D" id="2.40.50.140">
    <property type="entry name" value="Nucleic acid-binding proteins"/>
    <property type="match status" value="1"/>
</dbReference>
<evidence type="ECO:0000313" key="2">
    <source>
        <dbReference type="EMBL" id="KAL3647812.1"/>
    </source>
</evidence>
<gene>
    <name evidence="2" type="ORF">CASFOL_008780</name>
</gene>
<protein>
    <recommendedName>
        <fullName evidence="1">Replication factor A C-terminal domain-containing protein</fullName>
    </recommendedName>
</protein>
<keyword evidence="3" id="KW-1185">Reference proteome</keyword>
<dbReference type="InterPro" id="IPR013955">
    <property type="entry name" value="Rep_factor-A_C"/>
</dbReference>
<evidence type="ECO:0000313" key="3">
    <source>
        <dbReference type="Proteomes" id="UP001632038"/>
    </source>
</evidence>
<name>A0ABD3E200_9LAMI</name>
<feature type="domain" description="Replication factor A C-terminal" evidence="1">
    <location>
        <begin position="256"/>
        <end position="338"/>
    </location>
</feature>
<dbReference type="SUPFAM" id="SSF88723">
    <property type="entry name" value="PIN domain-like"/>
    <property type="match status" value="1"/>
</dbReference>
<dbReference type="Proteomes" id="UP001632038">
    <property type="component" value="Unassembled WGS sequence"/>
</dbReference>
<dbReference type="InterPro" id="IPR038896">
    <property type="entry name" value="RNF170"/>
</dbReference>
<comment type="caution">
    <text evidence="2">The sequence shown here is derived from an EMBL/GenBank/DDBJ whole genome shotgun (WGS) entry which is preliminary data.</text>
</comment>
<sequence>MASCILQLWMSKSSIQPCKCPLCCCRIINLKPEMSSPPENGAVVEVLKKLKQYNNLYINSRIGVFHRKLLALPLFMRRTFGVLIDPDGLRCIYYGMRIIGLILSLLYEKWEFEFVPTGEMGRLAIVLVFDGGTPALKRRTVIARRRQRQNARNKIRKTAEKLLLNHLKDMRLKELSADLQKQRKDNDVKGKKPMIEVPSNDVPVSYNQEELDEIMDFSPAFLQEFHEIYSEISTRKAVFRTLDTLKDLREDAVYWIEGTITGVETNREFCYLACRIREKKVEEVDGKKRCLHCGEFTFKNIFRYNIELTVADESHSAKMILWNRASEKLIGEQAEDVIAIYVILPLQKTARLPRKKFLGTIGDFLGKEFTEELTEENIWLAKVGSVEPTEEPHFLGKVYRGTTEGICPRSHFSSLRIYSSVYVPIETSQNSPPEENVPRYTEETWLPRYTEEIIPR</sequence>
<proteinExistence type="predicted"/>
<reference evidence="3" key="1">
    <citation type="journal article" date="2024" name="IScience">
        <title>Strigolactones Initiate the Formation of Haustorium-like Structures in Castilleja.</title>
        <authorList>
            <person name="Buerger M."/>
            <person name="Peterson D."/>
            <person name="Chory J."/>
        </authorList>
    </citation>
    <scope>NUCLEOTIDE SEQUENCE [LARGE SCALE GENOMIC DNA]</scope>
</reference>
<dbReference type="InterPro" id="IPR029060">
    <property type="entry name" value="PIN-like_dom_sf"/>
</dbReference>
<accession>A0ABD3E200</accession>
<dbReference type="PANTHER" id="PTHR22894:SF6">
    <property type="entry name" value="E3 UBIQUITIN-PROTEIN LIGASE RNF170-LIKE ISOFORM X1"/>
    <property type="match status" value="1"/>
</dbReference>